<dbReference type="InterPro" id="IPR047789">
    <property type="entry name" value="CU044_5270-like"/>
</dbReference>
<evidence type="ECO:0000256" key="1">
    <source>
        <dbReference type="SAM" id="MobiDB-lite"/>
    </source>
</evidence>
<feature type="compositionally biased region" description="Basic and acidic residues" evidence="1">
    <location>
        <begin position="72"/>
        <end position="82"/>
    </location>
</feature>
<keyword evidence="3" id="KW-1185">Reference proteome</keyword>
<dbReference type="Proteomes" id="UP001597053">
    <property type="component" value="Unassembled WGS sequence"/>
</dbReference>
<comment type="caution">
    <text evidence="2">The sequence shown here is derived from an EMBL/GenBank/DDBJ whole genome shotgun (WGS) entry which is preliminary data.</text>
</comment>
<accession>A0ABW3AAT8</accession>
<dbReference type="NCBIfam" id="NF038083">
    <property type="entry name" value="CU044_5270_fam"/>
    <property type="match status" value="1"/>
</dbReference>
<organism evidence="2 3">
    <name type="scientific">Micromonospora azadirachtae</name>
    <dbReference type="NCBI Taxonomy" id="1970735"/>
    <lineage>
        <taxon>Bacteria</taxon>
        <taxon>Bacillati</taxon>
        <taxon>Actinomycetota</taxon>
        <taxon>Actinomycetes</taxon>
        <taxon>Micromonosporales</taxon>
        <taxon>Micromonosporaceae</taxon>
        <taxon>Micromonospora</taxon>
    </lineage>
</organism>
<dbReference type="EMBL" id="JBHTHM010002192">
    <property type="protein sequence ID" value="MFD0787701.1"/>
    <property type="molecule type" value="Genomic_DNA"/>
</dbReference>
<feature type="non-terminal residue" evidence="2">
    <location>
        <position position="1"/>
    </location>
</feature>
<sequence length="240" mass="25080">GVAAAIAAVLVLAPDKIGGQVPAANAEAAQVLNNAATAALRLPDVEPRPDQFIYTKTRSGGRTQETWLSVDGTRDGLGRETPADDLESFPIPGCRDGRAATTKGGRMDPERTEPCTPAPAYLPDLPTDSDAMLGYLNDNHSGESGDPNAMGKDVYELIAMKYLRPEARAALYQAAAKIPGLRAVPDVKDGAGRPGIGITWSSEGKSGVLVFDASTYAFLGMAETEATVQVAVVDEAGQRP</sequence>
<gene>
    <name evidence="2" type="ORF">ACFQZ8_27670</name>
</gene>
<evidence type="ECO:0000313" key="2">
    <source>
        <dbReference type="EMBL" id="MFD0787701.1"/>
    </source>
</evidence>
<feature type="region of interest" description="Disordered" evidence="1">
    <location>
        <begin position="72"/>
        <end position="121"/>
    </location>
</feature>
<reference evidence="3" key="1">
    <citation type="journal article" date="2019" name="Int. J. Syst. Evol. Microbiol.">
        <title>The Global Catalogue of Microorganisms (GCM) 10K type strain sequencing project: providing services to taxonomists for standard genome sequencing and annotation.</title>
        <authorList>
            <consortium name="The Broad Institute Genomics Platform"/>
            <consortium name="The Broad Institute Genome Sequencing Center for Infectious Disease"/>
            <person name="Wu L."/>
            <person name="Ma J."/>
        </authorList>
    </citation>
    <scope>NUCLEOTIDE SEQUENCE [LARGE SCALE GENOMIC DNA]</scope>
    <source>
        <strain evidence="3">JCM 32148</strain>
    </source>
</reference>
<name>A0ABW3AAT8_9ACTN</name>
<proteinExistence type="predicted"/>
<evidence type="ECO:0000313" key="3">
    <source>
        <dbReference type="Proteomes" id="UP001597053"/>
    </source>
</evidence>
<protein>
    <submittedName>
        <fullName evidence="2">CU044_5270 family protein</fullName>
    </submittedName>
</protein>